<comment type="function">
    <text evidence="11">Acts in the modification of cell walls via demethylesterification of cell wall pectin.</text>
</comment>
<proteinExistence type="inferred from homology"/>
<evidence type="ECO:0000313" key="15">
    <source>
        <dbReference type="Proteomes" id="UP000594261"/>
    </source>
</evidence>
<dbReference type="GO" id="GO:0030599">
    <property type="term" value="F:pectinesterase activity"/>
    <property type="evidence" value="ECO:0007669"/>
    <property type="project" value="UniProtKB-EC"/>
</dbReference>
<dbReference type="SUPFAM" id="SSF101148">
    <property type="entry name" value="Plant invertase/pectin methylesterase inhibitor"/>
    <property type="match status" value="1"/>
</dbReference>
<dbReference type="EnsemblPlants" id="QL04p050883:mrna">
    <property type="protein sequence ID" value="QL04p050883:mrna"/>
    <property type="gene ID" value="QL04p050883"/>
</dbReference>
<dbReference type="EC" id="3.1.1.11" evidence="3"/>
<evidence type="ECO:0000256" key="6">
    <source>
        <dbReference type="ARBA" id="ARBA00023157"/>
    </source>
</evidence>
<dbReference type="Gramene" id="QL04p050883:mrna">
    <property type="protein sequence ID" value="QL04p050883:mrna"/>
    <property type="gene ID" value="QL04p050883"/>
</dbReference>
<name>A0A7N2LIM5_QUELO</name>
<evidence type="ECO:0000313" key="14">
    <source>
        <dbReference type="EnsemblPlants" id="QL04p050883:mrna"/>
    </source>
</evidence>
<dbReference type="InterPro" id="IPR006501">
    <property type="entry name" value="Pectinesterase_inhib_dom"/>
</dbReference>
<keyword evidence="15" id="KW-1185">Reference proteome</keyword>
<evidence type="ECO:0000256" key="11">
    <source>
        <dbReference type="ARBA" id="ARBA00057335"/>
    </source>
</evidence>
<dbReference type="Proteomes" id="UP000594261">
    <property type="component" value="Chromosome 4"/>
</dbReference>
<dbReference type="SMART" id="SM00856">
    <property type="entry name" value="PMEI"/>
    <property type="match status" value="1"/>
</dbReference>
<keyword evidence="7" id="KW-0325">Glycoprotein</keyword>
<evidence type="ECO:0000256" key="2">
    <source>
        <dbReference type="ARBA" id="ARBA00004613"/>
    </source>
</evidence>
<feature type="signal peptide" evidence="12">
    <location>
        <begin position="1"/>
        <end position="24"/>
    </location>
</feature>
<dbReference type="AlphaFoldDB" id="A0A7N2LIM5"/>
<comment type="catalytic activity">
    <reaction evidence="10">
        <text>[(1-&gt;4)-alpha-D-galacturonosyl methyl ester](n) + n H2O = [(1-&gt;4)-alpha-D-galacturonosyl](n) + n methanol + n H(+)</text>
        <dbReference type="Rhea" id="RHEA:22380"/>
        <dbReference type="Rhea" id="RHEA-COMP:14570"/>
        <dbReference type="Rhea" id="RHEA-COMP:14573"/>
        <dbReference type="ChEBI" id="CHEBI:15377"/>
        <dbReference type="ChEBI" id="CHEBI:15378"/>
        <dbReference type="ChEBI" id="CHEBI:17790"/>
        <dbReference type="ChEBI" id="CHEBI:140522"/>
        <dbReference type="ChEBI" id="CHEBI:140523"/>
        <dbReference type="EC" id="3.1.1.11"/>
    </reaction>
</comment>
<evidence type="ECO:0000256" key="10">
    <source>
        <dbReference type="ARBA" id="ARBA00047928"/>
    </source>
</evidence>
<evidence type="ECO:0000256" key="3">
    <source>
        <dbReference type="ARBA" id="ARBA00013229"/>
    </source>
</evidence>
<dbReference type="GO" id="GO:0005576">
    <property type="term" value="C:extracellular region"/>
    <property type="evidence" value="ECO:0007669"/>
    <property type="project" value="UniProtKB-SubCell"/>
</dbReference>
<keyword evidence="5 12" id="KW-0732">Signal</keyword>
<protein>
    <recommendedName>
        <fullName evidence="3">pectinesterase</fullName>
        <ecNumber evidence="3">3.1.1.11</ecNumber>
    </recommendedName>
</protein>
<evidence type="ECO:0000256" key="5">
    <source>
        <dbReference type="ARBA" id="ARBA00022729"/>
    </source>
</evidence>
<comment type="similarity">
    <text evidence="9">Belongs to the PMEI family.</text>
</comment>
<organism evidence="14 15">
    <name type="scientific">Quercus lobata</name>
    <name type="common">Valley oak</name>
    <dbReference type="NCBI Taxonomy" id="97700"/>
    <lineage>
        <taxon>Eukaryota</taxon>
        <taxon>Viridiplantae</taxon>
        <taxon>Streptophyta</taxon>
        <taxon>Embryophyta</taxon>
        <taxon>Tracheophyta</taxon>
        <taxon>Spermatophyta</taxon>
        <taxon>Magnoliopsida</taxon>
        <taxon>eudicotyledons</taxon>
        <taxon>Gunneridae</taxon>
        <taxon>Pentapetalae</taxon>
        <taxon>rosids</taxon>
        <taxon>fabids</taxon>
        <taxon>Fagales</taxon>
        <taxon>Fagaceae</taxon>
        <taxon>Quercus</taxon>
    </lineage>
</organism>
<feature type="domain" description="Pectinesterase inhibitor" evidence="13">
    <location>
        <begin position="24"/>
        <end position="180"/>
    </location>
</feature>
<dbReference type="GO" id="GO:0071555">
    <property type="term" value="P:cell wall organization"/>
    <property type="evidence" value="ECO:0007669"/>
    <property type="project" value="UniProtKB-KW"/>
</dbReference>
<keyword evidence="6" id="KW-1015">Disulfide bond</keyword>
<reference evidence="14 15" key="1">
    <citation type="journal article" date="2016" name="G3 (Bethesda)">
        <title>First Draft Assembly and Annotation of the Genome of a California Endemic Oak Quercus lobata Nee (Fagaceae).</title>
        <authorList>
            <person name="Sork V.L."/>
            <person name="Fitz-Gibbon S.T."/>
            <person name="Puiu D."/>
            <person name="Crepeau M."/>
            <person name="Gugger P.F."/>
            <person name="Sherman R."/>
            <person name="Stevens K."/>
            <person name="Langley C.H."/>
            <person name="Pellegrini M."/>
            <person name="Salzberg S.L."/>
        </authorList>
    </citation>
    <scope>NUCLEOTIDE SEQUENCE [LARGE SCALE GENOMIC DNA]</scope>
    <source>
        <strain evidence="14 15">cv. SW786</strain>
    </source>
</reference>
<dbReference type="InterPro" id="IPR051955">
    <property type="entry name" value="PME_Inhibitor"/>
</dbReference>
<evidence type="ECO:0000256" key="8">
    <source>
        <dbReference type="ARBA" id="ARBA00023316"/>
    </source>
</evidence>
<dbReference type="InParanoid" id="A0A7N2LIM5"/>
<dbReference type="CDD" id="cd15798">
    <property type="entry name" value="PMEI-like_3"/>
    <property type="match status" value="1"/>
</dbReference>
<dbReference type="Pfam" id="PF04043">
    <property type="entry name" value="PMEI"/>
    <property type="match status" value="1"/>
</dbReference>
<dbReference type="InterPro" id="IPR035513">
    <property type="entry name" value="Invertase/methylesterase_inhib"/>
</dbReference>
<dbReference type="EMBL" id="LRBV02000004">
    <property type="status" value="NOT_ANNOTATED_CDS"/>
    <property type="molecule type" value="Genomic_DNA"/>
</dbReference>
<evidence type="ECO:0000256" key="1">
    <source>
        <dbReference type="ARBA" id="ARBA00004196"/>
    </source>
</evidence>
<evidence type="ECO:0000256" key="7">
    <source>
        <dbReference type="ARBA" id="ARBA00023180"/>
    </source>
</evidence>
<comment type="subcellular location">
    <subcellularLocation>
        <location evidence="1">Cell envelope</location>
    </subcellularLocation>
    <subcellularLocation>
        <location evidence="2">Secreted</location>
    </subcellularLocation>
</comment>
<feature type="chain" id="PRO_5029727961" description="pectinesterase" evidence="12">
    <location>
        <begin position="25"/>
        <end position="638"/>
    </location>
</feature>
<evidence type="ECO:0000259" key="13">
    <source>
        <dbReference type="SMART" id="SM00856"/>
    </source>
</evidence>
<dbReference type="GO" id="GO:0004857">
    <property type="term" value="F:enzyme inhibitor activity"/>
    <property type="evidence" value="ECO:0007669"/>
    <property type="project" value="InterPro"/>
</dbReference>
<dbReference type="PANTHER" id="PTHR31080:SF303">
    <property type="entry name" value="PECTINESTERASE 1-LIKE"/>
    <property type="match status" value="1"/>
</dbReference>
<sequence length="638" mass="73075">MPKPPIFFFISSLILLFLSVFTTAQSSSPSTACKSTLYPKLCRSILSTIHSSPSDPYSYGKFSVKQSLKQARKMSRVINKYLTHDKKRSYMRQAEIGALYDCGQLSQLNVDYLESISTELKIAASLNDELVERVQTLLSAIVTNQQTCYDGLVYSKSSIVSALSEPLNNVTELYSVSLGLVTHSLDRNLKLKKKKKGSNDGFPTKGHPFREPLETLIKGGFGDAKLLPTAQSIRPIKHAGGSSYAQEVHRSTRQFLISRLMRSYRLGYPKRALNDHYLRDYFNSTVYFDGVEKRNRHVCVDRSLWRSEPIKCLPLPPLYKKEERRAWEKGAPSATKASCPPETQSREVWAKEVQVQGSIPFRHRGEGLFPSFSQNPKQVLVMPVFRYVQRRNFHHQHYLPCSRQIFVGASQPQAPSTFSVDGVSLRLESEDYAMPWFCPKPSFPHPGSWFSQRLESEDYAMPWFCPKPSFPHPGSWFSHRLESEDYAMPWFCPKPSFPHPGSWFSHRLESEDYAMPWFCPKPSFPHPGSWFSHRLESEDYAMPWFCPKPSFPHPGSWFSHRLESEDYAMPWFCPKPSFPHPGSWFSHRLESEDYAIPWFRPKPSFLFARGLGWPLALGELATQPSPLSLSIRLTLPSA</sequence>
<evidence type="ECO:0000256" key="4">
    <source>
        <dbReference type="ARBA" id="ARBA00022525"/>
    </source>
</evidence>
<accession>A0A7N2LIM5</accession>
<keyword evidence="4" id="KW-0964">Secreted</keyword>
<dbReference type="Gene3D" id="1.20.140.40">
    <property type="entry name" value="Invertase/pectin methylesterase inhibitor family protein"/>
    <property type="match status" value="1"/>
</dbReference>
<dbReference type="PANTHER" id="PTHR31080">
    <property type="entry name" value="PECTINESTERASE INHIBITOR-LIKE"/>
    <property type="match status" value="1"/>
</dbReference>
<dbReference type="NCBIfam" id="TIGR01614">
    <property type="entry name" value="PME_inhib"/>
    <property type="match status" value="1"/>
</dbReference>
<evidence type="ECO:0000256" key="9">
    <source>
        <dbReference type="ARBA" id="ARBA00038471"/>
    </source>
</evidence>
<reference evidence="14" key="2">
    <citation type="submission" date="2021-01" db="UniProtKB">
        <authorList>
            <consortium name="EnsemblPlants"/>
        </authorList>
    </citation>
    <scope>IDENTIFICATION</scope>
</reference>
<evidence type="ECO:0000256" key="12">
    <source>
        <dbReference type="SAM" id="SignalP"/>
    </source>
</evidence>
<dbReference type="FunFam" id="1.20.140.40:FF:000004">
    <property type="entry name" value="Pectinesterase"/>
    <property type="match status" value="1"/>
</dbReference>
<keyword evidence="8" id="KW-0961">Cell wall biogenesis/degradation</keyword>